<dbReference type="PANTHER" id="PTHR46641">
    <property type="entry name" value="FMRFAMIDE RECEPTOR-RELATED"/>
    <property type="match status" value="1"/>
</dbReference>
<dbReference type="InterPro" id="IPR052954">
    <property type="entry name" value="GPCR-Ligand_Int"/>
</dbReference>
<reference evidence="7 8" key="1">
    <citation type="journal article" date="2021" name="Elife">
        <title>Chloroplast acquisition without the gene transfer in kleptoplastic sea slugs, Plakobranchus ocellatus.</title>
        <authorList>
            <person name="Maeda T."/>
            <person name="Takahashi S."/>
            <person name="Yoshida T."/>
            <person name="Shimamura S."/>
            <person name="Takaki Y."/>
            <person name="Nagai Y."/>
            <person name="Toyoda A."/>
            <person name="Suzuki Y."/>
            <person name="Arimoto A."/>
            <person name="Ishii H."/>
            <person name="Satoh N."/>
            <person name="Nishiyama T."/>
            <person name="Hasebe M."/>
            <person name="Maruyama T."/>
            <person name="Minagawa J."/>
            <person name="Obokata J."/>
            <person name="Shigenobu S."/>
        </authorList>
    </citation>
    <scope>NUCLEOTIDE SEQUENCE [LARGE SCALE GENOMIC DNA]</scope>
</reference>
<keyword evidence="7" id="KW-0675">Receptor</keyword>
<dbReference type="Pfam" id="PF00001">
    <property type="entry name" value="7tm_1"/>
    <property type="match status" value="1"/>
</dbReference>
<keyword evidence="8" id="KW-1185">Reference proteome</keyword>
<dbReference type="AlphaFoldDB" id="A0AAV4AR15"/>
<dbReference type="EMBL" id="BLXT01004061">
    <property type="protein sequence ID" value="GFO09377.1"/>
    <property type="molecule type" value="Genomic_DNA"/>
</dbReference>
<evidence type="ECO:0000313" key="8">
    <source>
        <dbReference type="Proteomes" id="UP000735302"/>
    </source>
</evidence>
<dbReference type="GO" id="GO:0016020">
    <property type="term" value="C:membrane"/>
    <property type="evidence" value="ECO:0007669"/>
    <property type="project" value="UniProtKB-SubCell"/>
</dbReference>
<organism evidence="7 8">
    <name type="scientific">Plakobranchus ocellatus</name>
    <dbReference type="NCBI Taxonomy" id="259542"/>
    <lineage>
        <taxon>Eukaryota</taxon>
        <taxon>Metazoa</taxon>
        <taxon>Spiralia</taxon>
        <taxon>Lophotrochozoa</taxon>
        <taxon>Mollusca</taxon>
        <taxon>Gastropoda</taxon>
        <taxon>Heterobranchia</taxon>
        <taxon>Euthyneura</taxon>
        <taxon>Panpulmonata</taxon>
        <taxon>Sacoglossa</taxon>
        <taxon>Placobranchoidea</taxon>
        <taxon>Plakobranchidae</taxon>
        <taxon>Plakobranchus</taxon>
    </lineage>
</organism>
<dbReference type="InterPro" id="IPR017452">
    <property type="entry name" value="GPCR_Rhodpsn_7TM"/>
</dbReference>
<evidence type="ECO:0000256" key="1">
    <source>
        <dbReference type="ARBA" id="ARBA00004370"/>
    </source>
</evidence>
<dbReference type="PRINTS" id="PR00237">
    <property type="entry name" value="GPCRRHODOPSN"/>
</dbReference>
<feature type="transmembrane region" description="Helical" evidence="5">
    <location>
        <begin position="51"/>
        <end position="75"/>
    </location>
</feature>
<feature type="transmembrane region" description="Helical" evidence="5">
    <location>
        <begin position="174"/>
        <end position="197"/>
    </location>
</feature>
<evidence type="ECO:0000256" key="2">
    <source>
        <dbReference type="ARBA" id="ARBA00022692"/>
    </source>
</evidence>
<evidence type="ECO:0000313" key="7">
    <source>
        <dbReference type="EMBL" id="GFO09377.1"/>
    </source>
</evidence>
<accession>A0AAV4AR15</accession>
<protein>
    <submittedName>
        <fullName evidence="7">Chemosensory receptor a</fullName>
    </submittedName>
</protein>
<evidence type="ECO:0000256" key="4">
    <source>
        <dbReference type="ARBA" id="ARBA00023136"/>
    </source>
</evidence>
<dbReference type="InterPro" id="IPR000276">
    <property type="entry name" value="GPCR_Rhodpsn"/>
</dbReference>
<sequence length="374" mass="42415">MYNSVCSVLVAYTLRYDTCCSVLAAYTLRYDSCCSVLVAYTLREFTLTISVLSPCFPIVALFGLITNITNIVVFLKAGVKDNVTTLLISLSMSDMMFLILVTPSLCTFVIVYFVPDWPWPFYYGLLDELLYWPSYTFYDFSSCISVGLGVTRCACVAMPLHFKSVFTKARTMKALLGVFILVVSLRVPIMSTFRLVWIKDSLTNSSTLSVKGQDVESITRFNDIVGRTSLPWVNFIIMIICVCVIRLKLYQASMALKYHTATSVPASASKQAPEAQDHQGRSAKDLRVIQCVVLICCIFIVSQLPFLTYATYRLIDQEFDTDGRLRFLLFTFGAISRATSYLNASVNIFVYYKYNRTYRLILLTMLRLKRKNAQ</sequence>
<evidence type="ECO:0000259" key="6">
    <source>
        <dbReference type="PROSITE" id="PS50262"/>
    </source>
</evidence>
<proteinExistence type="predicted"/>
<feature type="domain" description="G-protein coupled receptors family 1 profile" evidence="6">
    <location>
        <begin position="66"/>
        <end position="351"/>
    </location>
</feature>
<dbReference type="GO" id="GO:0004930">
    <property type="term" value="F:G protein-coupled receptor activity"/>
    <property type="evidence" value="ECO:0007669"/>
    <property type="project" value="InterPro"/>
</dbReference>
<keyword evidence="2 5" id="KW-0812">Transmembrane</keyword>
<feature type="transmembrane region" description="Helical" evidence="5">
    <location>
        <begin position="96"/>
        <end position="115"/>
    </location>
</feature>
<dbReference type="Gene3D" id="1.20.1070.10">
    <property type="entry name" value="Rhodopsin 7-helix transmembrane proteins"/>
    <property type="match status" value="1"/>
</dbReference>
<dbReference type="Proteomes" id="UP000735302">
    <property type="component" value="Unassembled WGS sequence"/>
</dbReference>
<keyword evidence="3 5" id="KW-1133">Transmembrane helix</keyword>
<comment type="subcellular location">
    <subcellularLocation>
        <location evidence="1">Membrane</location>
    </subcellularLocation>
</comment>
<feature type="transmembrane region" description="Helical" evidence="5">
    <location>
        <begin position="288"/>
        <end position="307"/>
    </location>
</feature>
<name>A0AAV4AR15_9GAST</name>
<feature type="transmembrane region" description="Helical" evidence="5">
    <location>
        <begin position="230"/>
        <end position="249"/>
    </location>
</feature>
<dbReference type="PROSITE" id="PS50262">
    <property type="entry name" value="G_PROTEIN_RECEP_F1_2"/>
    <property type="match status" value="1"/>
</dbReference>
<dbReference type="PANTHER" id="PTHR46641:SF2">
    <property type="entry name" value="FMRFAMIDE RECEPTOR"/>
    <property type="match status" value="1"/>
</dbReference>
<gene>
    <name evidence="7" type="ORF">PoB_003588200</name>
</gene>
<evidence type="ECO:0000256" key="5">
    <source>
        <dbReference type="SAM" id="Phobius"/>
    </source>
</evidence>
<comment type="caution">
    <text evidence="7">The sequence shown here is derived from an EMBL/GenBank/DDBJ whole genome shotgun (WGS) entry which is preliminary data.</text>
</comment>
<keyword evidence="4 5" id="KW-0472">Membrane</keyword>
<evidence type="ECO:0000256" key="3">
    <source>
        <dbReference type="ARBA" id="ARBA00022989"/>
    </source>
</evidence>
<dbReference type="SUPFAM" id="SSF81321">
    <property type="entry name" value="Family A G protein-coupled receptor-like"/>
    <property type="match status" value="1"/>
</dbReference>
<feature type="transmembrane region" description="Helical" evidence="5">
    <location>
        <begin position="135"/>
        <end position="162"/>
    </location>
</feature>
<feature type="transmembrane region" description="Helical" evidence="5">
    <location>
        <begin position="327"/>
        <end position="352"/>
    </location>
</feature>